<comment type="caution">
    <text evidence="3">The sequence shown here is derived from an EMBL/GenBank/DDBJ whole genome shotgun (WGS) entry which is preliminary data.</text>
</comment>
<feature type="domain" description="Fungal-type protein kinase" evidence="2">
    <location>
        <begin position="339"/>
        <end position="397"/>
    </location>
</feature>
<gene>
    <name evidence="3" type="ORF">BD626DRAFT_581789</name>
</gene>
<reference evidence="3 4" key="1">
    <citation type="journal article" date="2019" name="New Phytol.">
        <title>Comparative genomics reveals unique wood-decay strategies and fruiting body development in the Schizophyllaceae.</title>
        <authorList>
            <person name="Almasi E."/>
            <person name="Sahu N."/>
            <person name="Krizsan K."/>
            <person name="Balint B."/>
            <person name="Kovacs G.M."/>
            <person name="Kiss B."/>
            <person name="Cseklye J."/>
            <person name="Drula E."/>
            <person name="Henrissat B."/>
            <person name="Nagy I."/>
            <person name="Chovatia M."/>
            <person name="Adam C."/>
            <person name="LaButti K."/>
            <person name="Lipzen A."/>
            <person name="Riley R."/>
            <person name="Grigoriev I.V."/>
            <person name="Nagy L.G."/>
        </authorList>
    </citation>
    <scope>NUCLEOTIDE SEQUENCE [LARGE SCALE GENOMIC DNA]</scope>
    <source>
        <strain evidence="3 4">NL-1724</strain>
    </source>
</reference>
<dbReference type="InterPro" id="IPR040976">
    <property type="entry name" value="Pkinase_fungal"/>
</dbReference>
<feature type="compositionally biased region" description="Basic residues" evidence="1">
    <location>
        <begin position="604"/>
        <end position="614"/>
    </location>
</feature>
<feature type="compositionally biased region" description="Basic and acidic residues" evidence="1">
    <location>
        <begin position="636"/>
        <end position="651"/>
    </location>
</feature>
<organism evidence="3 4">
    <name type="scientific">Schizophyllum amplum</name>
    <dbReference type="NCBI Taxonomy" id="97359"/>
    <lineage>
        <taxon>Eukaryota</taxon>
        <taxon>Fungi</taxon>
        <taxon>Dikarya</taxon>
        <taxon>Basidiomycota</taxon>
        <taxon>Agaricomycotina</taxon>
        <taxon>Agaricomycetes</taxon>
        <taxon>Agaricomycetidae</taxon>
        <taxon>Agaricales</taxon>
        <taxon>Schizophyllaceae</taxon>
        <taxon>Schizophyllum</taxon>
    </lineage>
</organism>
<dbReference type="STRING" id="97359.A0A550CQS9"/>
<dbReference type="AlphaFoldDB" id="A0A550CQS9"/>
<dbReference type="Pfam" id="PF17667">
    <property type="entry name" value="Pkinase_fungal"/>
    <property type="match status" value="1"/>
</dbReference>
<keyword evidence="4" id="KW-1185">Reference proteome</keyword>
<feature type="compositionally biased region" description="Basic and acidic residues" evidence="1">
    <location>
        <begin position="615"/>
        <end position="629"/>
    </location>
</feature>
<dbReference type="EMBL" id="VDMD01000003">
    <property type="protein sequence ID" value="TRM67099.1"/>
    <property type="molecule type" value="Genomic_DNA"/>
</dbReference>
<evidence type="ECO:0000313" key="3">
    <source>
        <dbReference type="EMBL" id="TRM67099.1"/>
    </source>
</evidence>
<feature type="region of interest" description="Disordered" evidence="1">
    <location>
        <begin position="602"/>
        <end position="667"/>
    </location>
</feature>
<sequence length="667" mass="73722">MTVNLKPSSKPENLPSVPTKAMDGAWLEFVLNDASITPAALSNIYDEFKCSNSWDKEKDTFNNFPSTRLSKDKRSAAVVEFLNGIGDNLSAICEKHGYGTLNKKRQWTAPQNGKGPLVLTTMDGTILSELHIHPKAESPTKEMLYDGVVAATALMRTNPDRFRGIVLLLCDGILHVVAVDPYGAIWIDGYSFKQAWSQTQKLGPRNQRLLAFLSALMALHVGPTSSLGVDPTIQRGTDGDIDRIKVGDWNYGVLEVLGTPDDWVAQQAIVRRVVTLAPRGPKIQLYVKDSWVTKADMDMDMKIMKRLEGTEGVATLYDARIVPKTALMCLPGRPMGEEALVHHRQLMSHAGKPIERFGSKYELLSVFIDVVDAISDIHNSGRTVLHPDLTHRNLAIDVENVMQVQGKPVARGLLVPNVRAQGVAQVQPQGYTIISPNGVDAWTHASLNVLNAASRNTPYQRTLADDLQSIFIGLLTVCLSVSGAGHPHRYTCKPWEDTPLSDWNKSADAALANRTRVLMDPNIFKSEVLDAMSPYFDDLHGCLEQLRAAIMKEDAPIDKWDIVVDIVAKTLATMSLDEPEWRPDMETKVLAEAPKSFVVEGKGNRKCAAPKKRKVNEELTERANEDKQPAKKCKMTPKEPKAKRAGDDKKPPTRRVLPGRACAPRRG</sequence>
<dbReference type="OrthoDB" id="10312899at2759"/>
<accession>A0A550CQS9</accession>
<protein>
    <recommendedName>
        <fullName evidence="2">Fungal-type protein kinase domain-containing protein</fullName>
    </recommendedName>
</protein>
<evidence type="ECO:0000256" key="1">
    <source>
        <dbReference type="SAM" id="MobiDB-lite"/>
    </source>
</evidence>
<dbReference type="Proteomes" id="UP000320762">
    <property type="component" value="Unassembled WGS sequence"/>
</dbReference>
<evidence type="ECO:0000259" key="2">
    <source>
        <dbReference type="Pfam" id="PF17667"/>
    </source>
</evidence>
<name>A0A550CQS9_9AGAR</name>
<proteinExistence type="predicted"/>
<evidence type="ECO:0000313" key="4">
    <source>
        <dbReference type="Proteomes" id="UP000320762"/>
    </source>
</evidence>